<dbReference type="EMBL" id="JAPNKA010000001">
    <property type="protein sequence ID" value="MCY1083005.1"/>
    <property type="molecule type" value="Genomic_DNA"/>
</dbReference>
<accession>A0ABT4AMX1</accession>
<proteinExistence type="predicted"/>
<feature type="region of interest" description="Disordered" evidence="1">
    <location>
        <begin position="1"/>
        <end position="63"/>
    </location>
</feature>
<protein>
    <submittedName>
        <fullName evidence="2">Uncharacterized protein</fullName>
    </submittedName>
</protein>
<dbReference type="RefSeq" id="WP_267541554.1">
    <property type="nucleotide sequence ID" value="NZ_JAPNKA010000001.1"/>
</dbReference>
<sequence length="63" mass="6766">MPNPNDQRSNVKNPNNPDYKQDRDNRSNQKNPNNDAHPSRQAGGGGSSSPGPMPGSPPGETKR</sequence>
<gene>
    <name evidence="2" type="ORF">OV287_52005</name>
</gene>
<reference evidence="2 3" key="1">
    <citation type="submission" date="2022-11" db="EMBL/GenBank/DDBJ databases">
        <title>Minimal conservation of predation-associated metabolite biosynthetic gene clusters underscores biosynthetic potential of Myxococcota including descriptions for ten novel species: Archangium lansinium sp. nov., Myxococcus landrumus sp. nov., Nannocystis bai.</title>
        <authorList>
            <person name="Ahearne A."/>
            <person name="Stevens C."/>
            <person name="Phillips K."/>
        </authorList>
    </citation>
    <scope>NUCLEOTIDE SEQUENCE [LARGE SCALE GENOMIC DNA]</scope>
    <source>
        <strain evidence="2 3">MIWBW</strain>
    </source>
</reference>
<evidence type="ECO:0000313" key="2">
    <source>
        <dbReference type="EMBL" id="MCY1083005.1"/>
    </source>
</evidence>
<evidence type="ECO:0000313" key="3">
    <source>
        <dbReference type="Proteomes" id="UP001207654"/>
    </source>
</evidence>
<name>A0ABT4AMX1_9BACT</name>
<organism evidence="2 3">
    <name type="scientific">Archangium lansingense</name>
    <dbReference type="NCBI Taxonomy" id="2995310"/>
    <lineage>
        <taxon>Bacteria</taxon>
        <taxon>Pseudomonadati</taxon>
        <taxon>Myxococcota</taxon>
        <taxon>Myxococcia</taxon>
        <taxon>Myxococcales</taxon>
        <taxon>Cystobacterineae</taxon>
        <taxon>Archangiaceae</taxon>
        <taxon>Archangium</taxon>
    </lineage>
</organism>
<comment type="caution">
    <text evidence="2">The sequence shown here is derived from an EMBL/GenBank/DDBJ whole genome shotgun (WGS) entry which is preliminary data.</text>
</comment>
<dbReference type="Proteomes" id="UP001207654">
    <property type="component" value="Unassembled WGS sequence"/>
</dbReference>
<feature type="compositionally biased region" description="Polar residues" evidence="1">
    <location>
        <begin position="1"/>
        <end position="18"/>
    </location>
</feature>
<keyword evidence="3" id="KW-1185">Reference proteome</keyword>
<evidence type="ECO:0000256" key="1">
    <source>
        <dbReference type="SAM" id="MobiDB-lite"/>
    </source>
</evidence>